<feature type="domain" description="Mub B2-like" evidence="2">
    <location>
        <begin position="216"/>
        <end position="309"/>
    </location>
</feature>
<evidence type="ECO:0000313" key="4">
    <source>
        <dbReference type="Proteomes" id="UP001597191"/>
    </source>
</evidence>
<comment type="caution">
    <text evidence="3">The sequence shown here is derived from an EMBL/GenBank/DDBJ whole genome shotgun (WGS) entry which is preliminary data.</text>
</comment>
<dbReference type="Proteomes" id="UP001597191">
    <property type="component" value="Unassembled WGS sequence"/>
</dbReference>
<dbReference type="RefSeq" id="WP_125648835.1">
    <property type="nucleotide sequence ID" value="NZ_JBHTOH010000034.1"/>
</dbReference>
<feature type="domain" description="Mub B2-like" evidence="2">
    <location>
        <begin position="94"/>
        <end position="212"/>
    </location>
</feature>
<gene>
    <name evidence="3" type="ORF">ACFQ4R_05550</name>
</gene>
<keyword evidence="1" id="KW-1133">Transmembrane helix</keyword>
<keyword evidence="4" id="KW-1185">Reference proteome</keyword>
<evidence type="ECO:0000313" key="3">
    <source>
        <dbReference type="EMBL" id="MFD1411073.1"/>
    </source>
</evidence>
<dbReference type="InterPro" id="IPR041495">
    <property type="entry name" value="Mub_B2"/>
</dbReference>
<proteinExistence type="predicted"/>
<feature type="transmembrane region" description="Helical" evidence="1">
    <location>
        <begin position="356"/>
        <end position="376"/>
    </location>
</feature>
<evidence type="ECO:0000259" key="2">
    <source>
        <dbReference type="Pfam" id="PF17966"/>
    </source>
</evidence>
<dbReference type="Gene3D" id="2.60.40.4300">
    <property type="match status" value="2"/>
</dbReference>
<name>A0ABW4BMG9_9LACO</name>
<keyword evidence="1" id="KW-0812">Transmembrane</keyword>
<protein>
    <recommendedName>
        <fullName evidence="2">Mub B2-like domain-containing protein</fullName>
    </recommendedName>
</protein>
<organism evidence="3 4">
    <name type="scientific">Lapidilactobacillus gannanensis</name>
    <dbReference type="NCBI Taxonomy" id="2486002"/>
    <lineage>
        <taxon>Bacteria</taxon>
        <taxon>Bacillati</taxon>
        <taxon>Bacillota</taxon>
        <taxon>Bacilli</taxon>
        <taxon>Lactobacillales</taxon>
        <taxon>Lactobacillaceae</taxon>
        <taxon>Lapidilactobacillus</taxon>
    </lineage>
</organism>
<accession>A0ABW4BMG9</accession>
<sequence>MNEHKIGVVQAASSDITAGTGSTVAFQYPQYIPEHPENGADPTPDRWAELVANWDQWYGGSGFNAQGSKGIIPGNKIWPEGTSTAVWPLGSDYDSLNKFVTRTIRYYDQATNESIAVPVQQQVHFGSSMIIDLVTGENLGYAMPDSTGVLSSKPVTPHKSDSWYAVGLSEFPQVGSPDLSAKGYVNPTLAVVPSQTPVNGAANSEIIVYYQHQLTSKKLVKNVTQTIHYVDATGKQIAADNHQVVALNGELQTDLVTKQTTTTWNSGAFKDVVTPVIAGYTADTNVVVRSKVAATSQDRTVTVSYRKNQVTAATASTPADSSVNQAITNRHTVSQAKQKVTVKSRKLPQTNERQAGHLPVVLGMLLILLVVGVINVNNNPDNTRIK</sequence>
<dbReference type="Pfam" id="PF17966">
    <property type="entry name" value="Muc_B2"/>
    <property type="match status" value="2"/>
</dbReference>
<dbReference type="EMBL" id="JBHTOH010000034">
    <property type="protein sequence ID" value="MFD1411073.1"/>
    <property type="molecule type" value="Genomic_DNA"/>
</dbReference>
<reference evidence="4" key="1">
    <citation type="journal article" date="2019" name="Int. J. Syst. Evol. Microbiol.">
        <title>The Global Catalogue of Microorganisms (GCM) 10K type strain sequencing project: providing services to taxonomists for standard genome sequencing and annotation.</title>
        <authorList>
            <consortium name="The Broad Institute Genomics Platform"/>
            <consortium name="The Broad Institute Genome Sequencing Center for Infectious Disease"/>
            <person name="Wu L."/>
            <person name="Ma J."/>
        </authorList>
    </citation>
    <scope>NUCLEOTIDE SEQUENCE [LARGE SCALE GENOMIC DNA]</scope>
    <source>
        <strain evidence="4">CCM 8937</strain>
    </source>
</reference>
<evidence type="ECO:0000256" key="1">
    <source>
        <dbReference type="SAM" id="Phobius"/>
    </source>
</evidence>
<keyword evidence="1" id="KW-0472">Membrane</keyword>